<dbReference type="Proteomes" id="UP000885690">
    <property type="component" value="Unassembled WGS sequence"/>
</dbReference>
<feature type="coiled-coil region" evidence="1">
    <location>
        <begin position="24"/>
        <end position="89"/>
    </location>
</feature>
<name>A0A7C0U6X4_9BACT</name>
<protein>
    <submittedName>
        <fullName evidence="2">Uncharacterized protein</fullName>
    </submittedName>
</protein>
<organism evidence="2">
    <name type="scientific">Thermosulfidibacter takaii</name>
    <dbReference type="NCBI Taxonomy" id="412593"/>
    <lineage>
        <taxon>Bacteria</taxon>
        <taxon>Pseudomonadati</taxon>
        <taxon>Thermosulfidibacterota</taxon>
        <taxon>Thermosulfidibacteria</taxon>
        <taxon>Thermosulfidibacterales</taxon>
        <taxon>Thermosulfidibacteraceae</taxon>
    </lineage>
</organism>
<sequence>MERRILFCLCLVLGVLFGGIARAAEIDKAQLQLLIQTIQQLKQKVDALEHKVKQYEERQEELARETEELKETKSRLESLQEALGNIKISADATFVGQGTINNDDNNNTEHDEGDVQDATFSYDLEIESQIWEHGTAFFLIEGGNGEGVDEEVPTISGFND</sequence>
<comment type="caution">
    <text evidence="2">The sequence shown here is derived from an EMBL/GenBank/DDBJ whole genome shotgun (WGS) entry which is preliminary data.</text>
</comment>
<accession>A0A7C0U6X4</accession>
<evidence type="ECO:0000256" key="1">
    <source>
        <dbReference type="SAM" id="Coils"/>
    </source>
</evidence>
<gene>
    <name evidence="2" type="ORF">ENF32_05610</name>
</gene>
<dbReference type="AlphaFoldDB" id="A0A7C0U6X4"/>
<evidence type="ECO:0000313" key="2">
    <source>
        <dbReference type="EMBL" id="HDD53527.1"/>
    </source>
</evidence>
<reference evidence="2" key="1">
    <citation type="journal article" date="2020" name="mSystems">
        <title>Genome- and Community-Level Interaction Insights into Carbon Utilization and Element Cycling Functions of Hydrothermarchaeota in Hydrothermal Sediment.</title>
        <authorList>
            <person name="Zhou Z."/>
            <person name="Liu Y."/>
            <person name="Xu W."/>
            <person name="Pan J."/>
            <person name="Luo Z.H."/>
            <person name="Li M."/>
        </authorList>
    </citation>
    <scope>NUCLEOTIDE SEQUENCE [LARGE SCALE GENOMIC DNA]</scope>
    <source>
        <strain evidence="2">HyVt-115</strain>
    </source>
</reference>
<proteinExistence type="predicted"/>
<keyword evidence="1" id="KW-0175">Coiled coil</keyword>
<dbReference type="EMBL" id="DQWS01000210">
    <property type="protein sequence ID" value="HDD53527.1"/>
    <property type="molecule type" value="Genomic_DNA"/>
</dbReference>
<feature type="non-terminal residue" evidence="2">
    <location>
        <position position="160"/>
    </location>
</feature>